<sequence length="433" mass="47107">MDVSLFRFCLFFILKASGADRSGRLLVRIKISEWPAETLMTDRSPVILQVLPALSTGGLERGAIEIAAAITQAGGKAIVASKPGPLLIQLRHAGALHLPLNLKSKSPVAVLRRARDLQKLIRQQGVDLVHARSRIPAWAAWLACRREGIPLVTTWHGVHGAGWWGKKLYNSVLARGTRVIAISNFIAGRLSGQYGVQSDRLRTIPRGADPSLFDPEKVSGERIQRLAEAWSVPHGARVILMPARLTAWKGQRVLIEALKFLKQVSVAPWICVLVGPETDHKFALSLGRRIQELGLEDRVRFAGTCQDMPAACALASVVVAPSLRPEPFGRTLVEAQMMGKPVIGTAQGAMMETVLPGQTGLVIPPDNPQALAEALVGILSADDETLAYLAENAREHVLRNYTIRQMQSATLGVYDELLGTHLRASFDGQTDDN</sequence>
<dbReference type="SUPFAM" id="SSF53756">
    <property type="entry name" value="UDP-Glycosyltransferase/glycogen phosphorylase"/>
    <property type="match status" value="1"/>
</dbReference>
<dbReference type="Gene3D" id="3.40.50.2000">
    <property type="entry name" value="Glycogen Phosphorylase B"/>
    <property type="match status" value="2"/>
</dbReference>
<dbReference type="InterPro" id="IPR028098">
    <property type="entry name" value="Glyco_trans_4-like_N"/>
</dbReference>
<dbReference type="EMBL" id="LUTU01000023">
    <property type="protein sequence ID" value="OAJ66069.1"/>
    <property type="molecule type" value="Genomic_DNA"/>
</dbReference>
<gene>
    <name evidence="3" type="ORF">A0123_03317</name>
</gene>
<evidence type="ECO:0000313" key="4">
    <source>
        <dbReference type="Proteomes" id="UP000077786"/>
    </source>
</evidence>
<dbReference type="AlphaFoldDB" id="A0A1B6VFR2"/>
<feature type="domain" description="Glycosyl transferase family 1" evidence="1">
    <location>
        <begin position="229"/>
        <end position="395"/>
    </location>
</feature>
<accession>A0A1B6VFR2</accession>
<comment type="caution">
    <text evidence="3">The sequence shown here is derived from an EMBL/GenBank/DDBJ whole genome shotgun (WGS) entry which is preliminary data.</text>
</comment>
<dbReference type="PATRIC" id="fig|38307.3.peg.3475"/>
<dbReference type="Pfam" id="PF00534">
    <property type="entry name" value="Glycos_transf_1"/>
    <property type="match status" value="1"/>
</dbReference>
<dbReference type="PANTHER" id="PTHR12526">
    <property type="entry name" value="GLYCOSYLTRANSFERASE"/>
    <property type="match status" value="1"/>
</dbReference>
<dbReference type="Pfam" id="PF13439">
    <property type="entry name" value="Glyco_transf_4"/>
    <property type="match status" value="1"/>
</dbReference>
<proteinExistence type="predicted"/>
<dbReference type="Proteomes" id="UP000077786">
    <property type="component" value="Unassembled WGS sequence"/>
</dbReference>
<dbReference type="PANTHER" id="PTHR12526:SF638">
    <property type="entry name" value="SPORE COAT PROTEIN SA"/>
    <property type="match status" value="1"/>
</dbReference>
<evidence type="ECO:0000313" key="3">
    <source>
        <dbReference type="EMBL" id="OAJ66069.1"/>
    </source>
</evidence>
<organism evidence="3 4">
    <name type="scientific">Gluconobacter cerinus</name>
    <dbReference type="NCBI Taxonomy" id="38307"/>
    <lineage>
        <taxon>Bacteria</taxon>
        <taxon>Pseudomonadati</taxon>
        <taxon>Pseudomonadota</taxon>
        <taxon>Alphaproteobacteria</taxon>
        <taxon>Acetobacterales</taxon>
        <taxon>Acetobacteraceae</taxon>
        <taxon>Gluconobacter</taxon>
    </lineage>
</organism>
<evidence type="ECO:0000259" key="1">
    <source>
        <dbReference type="Pfam" id="PF00534"/>
    </source>
</evidence>
<evidence type="ECO:0000259" key="2">
    <source>
        <dbReference type="Pfam" id="PF13439"/>
    </source>
</evidence>
<dbReference type="InterPro" id="IPR001296">
    <property type="entry name" value="Glyco_trans_1"/>
</dbReference>
<protein>
    <submittedName>
        <fullName evidence="3">LPS biosynthesis protein</fullName>
    </submittedName>
</protein>
<dbReference type="GO" id="GO:0016757">
    <property type="term" value="F:glycosyltransferase activity"/>
    <property type="evidence" value="ECO:0007669"/>
    <property type="project" value="InterPro"/>
</dbReference>
<dbReference type="CDD" id="cd03819">
    <property type="entry name" value="GT4_WavL-like"/>
    <property type="match status" value="1"/>
</dbReference>
<feature type="domain" description="Glycosyltransferase subfamily 4-like N-terminal" evidence="2">
    <location>
        <begin position="57"/>
        <end position="211"/>
    </location>
</feature>
<name>A0A1B6VFR2_9PROT</name>
<reference evidence="3 4" key="1">
    <citation type="submission" date="2016-03" db="EMBL/GenBank/DDBJ databases">
        <title>Draft genome sequence of Gluconobacter cerinus strain CECT 9110.</title>
        <authorList>
            <person name="Sainz F."/>
            <person name="Mas A."/>
            <person name="Torija M.J."/>
        </authorList>
    </citation>
    <scope>NUCLEOTIDE SEQUENCE [LARGE SCALE GENOMIC DNA]</scope>
    <source>
        <strain evidence="3 4">CECT 9110</strain>
    </source>
</reference>